<dbReference type="InterPro" id="IPR001610">
    <property type="entry name" value="PAC"/>
</dbReference>
<dbReference type="InterPro" id="IPR013655">
    <property type="entry name" value="PAS_fold_3"/>
</dbReference>
<feature type="domain" description="Histidine kinase" evidence="6">
    <location>
        <begin position="726"/>
        <end position="949"/>
    </location>
</feature>
<dbReference type="SMART" id="SM00387">
    <property type="entry name" value="HATPase_c"/>
    <property type="match status" value="1"/>
</dbReference>
<dbReference type="PANTHER" id="PTHR43065">
    <property type="entry name" value="SENSOR HISTIDINE KINASE"/>
    <property type="match status" value="1"/>
</dbReference>
<comment type="catalytic activity">
    <reaction evidence="1">
        <text>ATP + protein L-histidine = ADP + protein N-phospho-L-histidine.</text>
        <dbReference type="EC" id="2.7.13.3"/>
    </reaction>
</comment>
<dbReference type="SMART" id="SM00086">
    <property type="entry name" value="PAC"/>
    <property type="match status" value="4"/>
</dbReference>
<dbReference type="PROSITE" id="PS50110">
    <property type="entry name" value="RESPONSE_REGULATORY"/>
    <property type="match status" value="1"/>
</dbReference>
<reference evidence="10" key="1">
    <citation type="journal article" date="2020" name="mSystems">
        <title>Genome- and Community-Level Interaction Insights into Carbon Utilization and Element Cycling Functions of Hydrothermarchaeota in Hydrothermal Sediment.</title>
        <authorList>
            <person name="Zhou Z."/>
            <person name="Liu Y."/>
            <person name="Xu W."/>
            <person name="Pan J."/>
            <person name="Luo Z.H."/>
            <person name="Li M."/>
        </authorList>
    </citation>
    <scope>NUCLEOTIDE SEQUENCE [LARGE SCALE GENOMIC DNA]</scope>
    <source>
        <strain evidence="10">HyVt-577</strain>
    </source>
</reference>
<feature type="domain" description="PAC" evidence="9">
    <location>
        <begin position="407"/>
        <end position="460"/>
    </location>
</feature>
<dbReference type="Proteomes" id="UP000885779">
    <property type="component" value="Unassembled WGS sequence"/>
</dbReference>
<dbReference type="SMART" id="SM00388">
    <property type="entry name" value="HisKA"/>
    <property type="match status" value="1"/>
</dbReference>
<feature type="compositionally biased region" description="Basic residues" evidence="5">
    <location>
        <begin position="23"/>
        <end position="32"/>
    </location>
</feature>
<sequence>MMENNKKNSAPASISDKRERRAPGRRTNRQAKKHENALPDMENILDQLPQSAAVIIDEKFRIISVFGEETERLGFRKEELIGKIIFTVLPSTTARHLRHYIARVFSGESLHIAGTFRDQTYLVHLKPLSGAGSSTYPLALIMANNITQLKETQHPFKKVHKLLLSEIKAYDQKLKRRDQVLRIETHRRSQAENLLLQSNQRLEMILSATKVAVYSASLSPVYRINFITQNITKLTGFTPQAITDQDRFWLERIHPADRAVYLNEIKSLPVKKKIRQEYRIRRKDGSYLYICDEKSVADNPSGGQVDCVGFIIDISEQKQMEEYLNRSESISRSIISSAAEGIFVQNADGSIHSFNKRCQEILGLSQREILQLDAEHPPWKILQDNGEILLPENQPWIKTLHTGRACRDVTVGLQKGKGRVKWLSVNSQPIYFENAKRPAAVVISFHDITQQRLAHLALQASEEKFKTLLSTAPNGIVIINQRKRIEIVNKSALELFGYTADELVGQPLDILIPELYREAHRQHTKKYFKHPEIRAMGGNFNLYARHKSGRLIPVDISLSHLVVQGKTFVTSVIRDITAQIENEQKLKESEKRYRLLFENDITGDYVSTPEGTLRLCNASFARIFGYASVEEALRQNAETFYTSPEERKNFIRLVKSKRKLENYEMELRKADGKTVSIVQNVVGVFDRRNELVEIIGYIYDLTTFKQMEKQFIQAQKMEAIGKLAGGVAHDFNNLLAVINGYSDLLLKKLPADDPIKKEIAQIKAAGERAASLTTQLLVFSRKQILNPKILNLNRIISNLEKMLIRLIGEDIHFKTHLQEDLKNIKADSGQIDQILINLVVNARDAMPDGGDIIVETKNVTINEDFTQYPASLVSGGYVLISVSDTGTGMDEETRQHIFEPFFTTKEQGKGTGLGLSTVYGIVKQYGGNIYVYSEEGHGTTFKLYFPQVDQDDEIVENKIYDEKSLKGHETILVVEDDTGIQELLETFLSHYGYKVLMASNGKQGIELFRKHKKNIRLVISDVIMPEVSGKKLAEAITADKPYMPLLFISGYTDDVINRQGVPENGAYFLSKPFSPDELVAKVREMLDASANKT</sequence>
<dbReference type="CDD" id="cd00130">
    <property type="entry name" value="PAS"/>
    <property type="match status" value="4"/>
</dbReference>
<evidence type="ECO:0000259" key="6">
    <source>
        <dbReference type="PROSITE" id="PS50109"/>
    </source>
</evidence>
<dbReference type="EMBL" id="DRQG01000049">
    <property type="protein sequence ID" value="HGY55106.1"/>
    <property type="molecule type" value="Genomic_DNA"/>
</dbReference>
<feature type="domain" description="PAS" evidence="8">
    <location>
        <begin position="461"/>
        <end position="514"/>
    </location>
</feature>
<dbReference type="InterPro" id="IPR036097">
    <property type="entry name" value="HisK_dim/P_sf"/>
</dbReference>
<dbReference type="InterPro" id="IPR001789">
    <property type="entry name" value="Sig_transdc_resp-reg_receiver"/>
</dbReference>
<evidence type="ECO:0000256" key="5">
    <source>
        <dbReference type="SAM" id="MobiDB-lite"/>
    </source>
</evidence>
<feature type="domain" description="PAS" evidence="8">
    <location>
        <begin position="327"/>
        <end position="370"/>
    </location>
</feature>
<dbReference type="GO" id="GO:0000155">
    <property type="term" value="F:phosphorelay sensor kinase activity"/>
    <property type="evidence" value="ECO:0007669"/>
    <property type="project" value="InterPro"/>
</dbReference>
<dbReference type="EC" id="2.7.13.3" evidence="2"/>
<dbReference type="InterPro" id="IPR000700">
    <property type="entry name" value="PAS-assoc_C"/>
</dbReference>
<evidence type="ECO:0000256" key="2">
    <source>
        <dbReference type="ARBA" id="ARBA00012438"/>
    </source>
</evidence>
<dbReference type="SUPFAM" id="SSF55785">
    <property type="entry name" value="PYP-like sensor domain (PAS domain)"/>
    <property type="match status" value="5"/>
</dbReference>
<organism evidence="10">
    <name type="scientific">Caldithrix abyssi</name>
    <dbReference type="NCBI Taxonomy" id="187145"/>
    <lineage>
        <taxon>Bacteria</taxon>
        <taxon>Pseudomonadati</taxon>
        <taxon>Calditrichota</taxon>
        <taxon>Calditrichia</taxon>
        <taxon>Calditrichales</taxon>
        <taxon>Calditrichaceae</taxon>
        <taxon>Caldithrix</taxon>
    </lineage>
</organism>
<dbReference type="Pfam" id="PF13426">
    <property type="entry name" value="PAS_9"/>
    <property type="match status" value="3"/>
</dbReference>
<dbReference type="PANTHER" id="PTHR43065:SF42">
    <property type="entry name" value="TWO-COMPONENT SENSOR PPRA"/>
    <property type="match status" value="1"/>
</dbReference>
<gene>
    <name evidence="10" type="ORF">ENK44_05355</name>
</gene>
<dbReference type="AlphaFoldDB" id="A0A7V4TZ81"/>
<evidence type="ECO:0000313" key="10">
    <source>
        <dbReference type="EMBL" id="HGY55106.1"/>
    </source>
</evidence>
<dbReference type="InterPro" id="IPR004358">
    <property type="entry name" value="Sig_transdc_His_kin-like_C"/>
</dbReference>
<dbReference type="PROSITE" id="PS50112">
    <property type="entry name" value="PAS"/>
    <property type="match status" value="3"/>
</dbReference>
<feature type="domain" description="PAS" evidence="8">
    <location>
        <begin position="198"/>
        <end position="277"/>
    </location>
</feature>
<dbReference type="InterPro" id="IPR003594">
    <property type="entry name" value="HATPase_dom"/>
</dbReference>
<feature type="domain" description="Response regulatory" evidence="7">
    <location>
        <begin position="970"/>
        <end position="1086"/>
    </location>
</feature>
<dbReference type="NCBIfam" id="TIGR00229">
    <property type="entry name" value="sensory_box"/>
    <property type="match status" value="4"/>
</dbReference>
<evidence type="ECO:0000256" key="1">
    <source>
        <dbReference type="ARBA" id="ARBA00000085"/>
    </source>
</evidence>
<dbReference type="SUPFAM" id="SSF55874">
    <property type="entry name" value="ATPase domain of HSP90 chaperone/DNA topoisomerase II/histidine kinase"/>
    <property type="match status" value="1"/>
</dbReference>
<feature type="domain" description="PAC" evidence="9">
    <location>
        <begin position="661"/>
        <end position="713"/>
    </location>
</feature>
<dbReference type="Gene3D" id="3.30.450.20">
    <property type="entry name" value="PAS domain"/>
    <property type="match status" value="5"/>
</dbReference>
<dbReference type="CDD" id="cd00156">
    <property type="entry name" value="REC"/>
    <property type="match status" value="1"/>
</dbReference>
<dbReference type="SMART" id="SM00448">
    <property type="entry name" value="REC"/>
    <property type="match status" value="1"/>
</dbReference>
<evidence type="ECO:0000259" key="9">
    <source>
        <dbReference type="PROSITE" id="PS50113"/>
    </source>
</evidence>
<dbReference type="InterPro" id="IPR011006">
    <property type="entry name" value="CheY-like_superfamily"/>
</dbReference>
<dbReference type="InterPro" id="IPR003661">
    <property type="entry name" value="HisK_dim/P_dom"/>
</dbReference>
<protein>
    <recommendedName>
        <fullName evidence="2">histidine kinase</fullName>
        <ecNumber evidence="2">2.7.13.3</ecNumber>
    </recommendedName>
</protein>
<name>A0A7V4TZ81_CALAY</name>
<evidence type="ECO:0000259" key="7">
    <source>
        <dbReference type="PROSITE" id="PS50110"/>
    </source>
</evidence>
<keyword evidence="3 4" id="KW-0597">Phosphoprotein</keyword>
<evidence type="ECO:0000256" key="4">
    <source>
        <dbReference type="PROSITE-ProRule" id="PRU00169"/>
    </source>
</evidence>
<accession>A0A7V4TZ81</accession>
<feature type="region of interest" description="Disordered" evidence="5">
    <location>
        <begin position="1"/>
        <end position="42"/>
    </location>
</feature>
<dbReference type="PROSITE" id="PS50109">
    <property type="entry name" value="HIS_KIN"/>
    <property type="match status" value="1"/>
</dbReference>
<dbReference type="Gene3D" id="1.10.287.130">
    <property type="match status" value="1"/>
</dbReference>
<dbReference type="Pfam" id="PF00072">
    <property type="entry name" value="Response_reg"/>
    <property type="match status" value="1"/>
</dbReference>
<dbReference type="Gene3D" id="3.40.50.2300">
    <property type="match status" value="1"/>
</dbReference>
<dbReference type="Pfam" id="PF08447">
    <property type="entry name" value="PAS_3"/>
    <property type="match status" value="1"/>
</dbReference>
<dbReference type="SUPFAM" id="SSF47384">
    <property type="entry name" value="Homodimeric domain of signal transducing histidine kinase"/>
    <property type="match status" value="1"/>
</dbReference>
<dbReference type="PROSITE" id="PS50113">
    <property type="entry name" value="PAC"/>
    <property type="match status" value="3"/>
</dbReference>
<proteinExistence type="predicted"/>
<dbReference type="InterPro" id="IPR035965">
    <property type="entry name" value="PAS-like_dom_sf"/>
</dbReference>
<dbReference type="Gene3D" id="3.30.565.10">
    <property type="entry name" value="Histidine kinase-like ATPase, C-terminal domain"/>
    <property type="match status" value="1"/>
</dbReference>
<evidence type="ECO:0000256" key="3">
    <source>
        <dbReference type="ARBA" id="ARBA00022553"/>
    </source>
</evidence>
<dbReference type="SUPFAM" id="SSF52172">
    <property type="entry name" value="CheY-like"/>
    <property type="match status" value="1"/>
</dbReference>
<dbReference type="CDD" id="cd00082">
    <property type="entry name" value="HisKA"/>
    <property type="match status" value="1"/>
</dbReference>
<dbReference type="InterPro" id="IPR000014">
    <property type="entry name" value="PAS"/>
</dbReference>
<dbReference type="InterPro" id="IPR005467">
    <property type="entry name" value="His_kinase_dom"/>
</dbReference>
<dbReference type="PRINTS" id="PR00344">
    <property type="entry name" value="BCTRLSENSOR"/>
</dbReference>
<dbReference type="Pfam" id="PF00512">
    <property type="entry name" value="HisKA"/>
    <property type="match status" value="1"/>
</dbReference>
<dbReference type="SMART" id="SM00091">
    <property type="entry name" value="PAS"/>
    <property type="match status" value="5"/>
</dbReference>
<comment type="caution">
    <text evidence="10">The sequence shown here is derived from an EMBL/GenBank/DDBJ whole genome shotgun (WGS) entry which is preliminary data.</text>
</comment>
<feature type="domain" description="PAC" evidence="9">
    <location>
        <begin position="274"/>
        <end position="326"/>
    </location>
</feature>
<dbReference type="Pfam" id="PF02518">
    <property type="entry name" value="HATPase_c"/>
    <property type="match status" value="1"/>
</dbReference>
<evidence type="ECO:0000259" key="8">
    <source>
        <dbReference type="PROSITE" id="PS50112"/>
    </source>
</evidence>
<feature type="modified residue" description="4-aspartylphosphate" evidence="4">
    <location>
        <position position="1021"/>
    </location>
</feature>
<dbReference type="InterPro" id="IPR036890">
    <property type="entry name" value="HATPase_C_sf"/>
</dbReference>